<evidence type="ECO:0000313" key="2">
    <source>
        <dbReference type="EMBL" id="MEU3557832.1"/>
    </source>
</evidence>
<accession>A0ABV2YQ18</accession>
<organism evidence="2 3">
    <name type="scientific">Streptomyces fragilis</name>
    <dbReference type="NCBI Taxonomy" id="67301"/>
    <lineage>
        <taxon>Bacteria</taxon>
        <taxon>Bacillati</taxon>
        <taxon>Actinomycetota</taxon>
        <taxon>Actinomycetes</taxon>
        <taxon>Kitasatosporales</taxon>
        <taxon>Streptomycetaceae</taxon>
        <taxon>Streptomyces</taxon>
    </lineage>
</organism>
<comment type="caution">
    <text evidence="2">The sequence shown here is derived from an EMBL/GenBank/DDBJ whole genome shotgun (WGS) entry which is preliminary data.</text>
</comment>
<dbReference type="RefSeq" id="WP_174721676.1">
    <property type="nucleotide sequence ID" value="NZ_BEVZ01000013.1"/>
</dbReference>
<sequence>MSFSRDWRWETLTTLSLPPQRLEGYLAVLLWGGREDRGRVHGLLYCEVANQGHLYGAAAACVDAVASHARSGAPLTPEAVSLLEAVLSARNPGVRATSAEGDVDVAEYCRAEVLGVLPRVLRQADAAAADFFREVCFLVPQLAGSSTAVARFLVRAAARGEGERRRWALEALEDVREVLRDGHLLPGPESAVGHRLERLGRCGLEVVAGPPQDGPPVEAALHAVNGVEVEPAVRVPGSGPRALGQLDRQWHQQAARARLYAADGEFLILPPGSGGSAVGWVRVRDRGGEDLPSRVGKVFGAPEFVAVSVDGRVLCAAVVEDDGHWVVVHGFQDPRKPGPGPRGPGCAWAPRSGV</sequence>
<evidence type="ECO:0000313" key="3">
    <source>
        <dbReference type="Proteomes" id="UP001550850"/>
    </source>
</evidence>
<dbReference type="EMBL" id="JBEZUR010000071">
    <property type="protein sequence ID" value="MEU3557832.1"/>
    <property type="molecule type" value="Genomic_DNA"/>
</dbReference>
<protein>
    <submittedName>
        <fullName evidence="2">Uncharacterized protein</fullName>
    </submittedName>
</protein>
<proteinExistence type="predicted"/>
<gene>
    <name evidence="2" type="ORF">AB0E65_27020</name>
</gene>
<feature type="region of interest" description="Disordered" evidence="1">
    <location>
        <begin position="332"/>
        <end position="354"/>
    </location>
</feature>
<keyword evidence="3" id="KW-1185">Reference proteome</keyword>
<name>A0ABV2YQ18_9ACTN</name>
<evidence type="ECO:0000256" key="1">
    <source>
        <dbReference type="SAM" id="MobiDB-lite"/>
    </source>
</evidence>
<reference evidence="2 3" key="1">
    <citation type="submission" date="2024-06" db="EMBL/GenBank/DDBJ databases">
        <title>The Natural Products Discovery Center: Release of the First 8490 Sequenced Strains for Exploring Actinobacteria Biosynthetic Diversity.</title>
        <authorList>
            <person name="Kalkreuter E."/>
            <person name="Kautsar S.A."/>
            <person name="Yang D."/>
            <person name="Bader C.D."/>
            <person name="Teijaro C.N."/>
            <person name="Fluegel L."/>
            <person name="Davis C.M."/>
            <person name="Simpson J.R."/>
            <person name="Lauterbach L."/>
            <person name="Steele A.D."/>
            <person name="Gui C."/>
            <person name="Meng S."/>
            <person name="Li G."/>
            <person name="Viehrig K."/>
            <person name="Ye F."/>
            <person name="Su P."/>
            <person name="Kiefer A.F."/>
            <person name="Nichols A."/>
            <person name="Cepeda A.J."/>
            <person name="Yan W."/>
            <person name="Fan B."/>
            <person name="Jiang Y."/>
            <person name="Adhikari A."/>
            <person name="Zheng C.-J."/>
            <person name="Schuster L."/>
            <person name="Cowan T.M."/>
            <person name="Smanski M.J."/>
            <person name="Chevrette M.G."/>
            <person name="De Carvalho L.P.S."/>
            <person name="Shen B."/>
        </authorList>
    </citation>
    <scope>NUCLEOTIDE SEQUENCE [LARGE SCALE GENOMIC DNA]</scope>
    <source>
        <strain evidence="2 3">NPDC038104</strain>
    </source>
</reference>
<dbReference type="Proteomes" id="UP001550850">
    <property type="component" value="Unassembled WGS sequence"/>
</dbReference>